<protein>
    <submittedName>
        <fullName evidence="2">Uncharacterized protein</fullName>
    </submittedName>
</protein>
<reference evidence="2 3" key="1">
    <citation type="submission" date="2017-07" db="EMBL/GenBank/DDBJ databases">
        <title>First draft Genome Sequence of Nocardia cerradoensis isolated from human infection.</title>
        <authorList>
            <person name="Carrasco G."/>
        </authorList>
    </citation>
    <scope>NUCLEOTIDE SEQUENCE [LARGE SCALE GENOMIC DNA]</scope>
    <source>
        <strain evidence="2 3">CNM20130759</strain>
    </source>
</reference>
<feature type="region of interest" description="Disordered" evidence="1">
    <location>
        <begin position="1"/>
        <end position="20"/>
    </location>
</feature>
<dbReference type="EMBL" id="NGAF01000043">
    <property type="protein sequence ID" value="OXR40053.1"/>
    <property type="molecule type" value="Genomic_DNA"/>
</dbReference>
<name>A0A231GTV0_9NOCA</name>
<keyword evidence="3" id="KW-1185">Reference proteome</keyword>
<dbReference type="AlphaFoldDB" id="A0A231GTV0"/>
<gene>
    <name evidence="2" type="ORF">B7C42_07857</name>
</gene>
<evidence type="ECO:0000256" key="1">
    <source>
        <dbReference type="SAM" id="MobiDB-lite"/>
    </source>
</evidence>
<organism evidence="2 3">
    <name type="scientific">Nocardia cerradoensis</name>
    <dbReference type="NCBI Taxonomy" id="85688"/>
    <lineage>
        <taxon>Bacteria</taxon>
        <taxon>Bacillati</taxon>
        <taxon>Actinomycetota</taxon>
        <taxon>Actinomycetes</taxon>
        <taxon>Mycobacteriales</taxon>
        <taxon>Nocardiaceae</taxon>
        <taxon>Nocardia</taxon>
    </lineage>
</organism>
<sequence>MSGGADDAGEDMVVGRTNSSQERTLLVAEAGDPDGYQADYVLQVATTDNSILTKDGTGVDAVQAIGTEPLATGGAMGTIPAGNGVVGRGLNGLVGYVHTAVRDKKEEGSAAAGVLGEGGSGSPGVFGRGVNGVVGYTAGLPRDTKFEADGPAGVVGVAAGIGVRGKGDSGGVFGQGTQAAAGVTGSSELGSGVVGFGDAGVMGISSDGFGVMGVSDSGIGGVFDSAGSAQVRLIPRTVEVSDPNGNIAGQAGDLLVLQFQREQQIATLWFCSRTGDLATATWVQVA</sequence>
<dbReference type="Proteomes" id="UP000215506">
    <property type="component" value="Unassembled WGS sequence"/>
</dbReference>
<accession>A0A231GTV0</accession>
<evidence type="ECO:0000313" key="3">
    <source>
        <dbReference type="Proteomes" id="UP000215506"/>
    </source>
</evidence>
<proteinExistence type="predicted"/>
<evidence type="ECO:0000313" key="2">
    <source>
        <dbReference type="EMBL" id="OXR40053.1"/>
    </source>
</evidence>
<comment type="caution">
    <text evidence="2">The sequence shown here is derived from an EMBL/GenBank/DDBJ whole genome shotgun (WGS) entry which is preliminary data.</text>
</comment>